<feature type="chain" id="PRO_5019755162" evidence="1">
    <location>
        <begin position="24"/>
        <end position="140"/>
    </location>
</feature>
<evidence type="ECO:0000256" key="1">
    <source>
        <dbReference type="SAM" id="SignalP"/>
    </source>
</evidence>
<accession>A0A485MAN1</accession>
<reference evidence="2 3" key="1">
    <citation type="submission" date="2019-01" db="EMBL/GenBank/DDBJ databases">
        <authorList>
            <person name="Alioto T."/>
            <person name="Alioto T."/>
        </authorList>
    </citation>
    <scope>NUCLEOTIDE SEQUENCE [LARGE SCALE GENOMIC DNA]</scope>
</reference>
<dbReference type="Proteomes" id="UP000386466">
    <property type="component" value="Unassembled WGS sequence"/>
</dbReference>
<dbReference type="EMBL" id="CAAGRJ010000168">
    <property type="protein sequence ID" value="VFV17258.1"/>
    <property type="molecule type" value="Genomic_DNA"/>
</dbReference>
<dbReference type="AlphaFoldDB" id="A0A485MAN1"/>
<gene>
    <name evidence="2" type="ORF">LYPA_23C015195</name>
</gene>
<sequence>MAGAWRTLRLEVGLAAVACVAQYQPSYEETVTQAFWFFSGGNEVSPSSAFWKPSCHLVRSQDNACALALSSGPKTPWKLTLLHIPRLGKWEPELPVPASPGILLGPLGQPLQELRAPNCHLCSTYQEAKYDTVANILQNF</sequence>
<protein>
    <submittedName>
        <fullName evidence="2">Uncharacterized protein</fullName>
    </submittedName>
</protein>
<feature type="signal peptide" evidence="1">
    <location>
        <begin position="1"/>
        <end position="23"/>
    </location>
</feature>
<keyword evidence="1" id="KW-0732">Signal</keyword>
<keyword evidence="3" id="KW-1185">Reference proteome</keyword>
<proteinExistence type="predicted"/>
<evidence type="ECO:0000313" key="3">
    <source>
        <dbReference type="Proteomes" id="UP000386466"/>
    </source>
</evidence>
<name>A0A485MAN1_LYNPA</name>
<organism evidence="2 3">
    <name type="scientific">Lynx pardinus</name>
    <name type="common">Iberian lynx</name>
    <name type="synonym">Felis pardina</name>
    <dbReference type="NCBI Taxonomy" id="191816"/>
    <lineage>
        <taxon>Eukaryota</taxon>
        <taxon>Metazoa</taxon>
        <taxon>Chordata</taxon>
        <taxon>Craniata</taxon>
        <taxon>Vertebrata</taxon>
        <taxon>Euteleostomi</taxon>
        <taxon>Mammalia</taxon>
        <taxon>Eutheria</taxon>
        <taxon>Laurasiatheria</taxon>
        <taxon>Carnivora</taxon>
        <taxon>Feliformia</taxon>
        <taxon>Felidae</taxon>
        <taxon>Felinae</taxon>
        <taxon>Lynx</taxon>
    </lineage>
</organism>
<evidence type="ECO:0000313" key="2">
    <source>
        <dbReference type="EMBL" id="VFV17258.1"/>
    </source>
</evidence>